<dbReference type="InterPro" id="IPR050101">
    <property type="entry name" value="CinA"/>
</dbReference>
<dbReference type="InterPro" id="IPR036425">
    <property type="entry name" value="MoaB/Mog-like_dom_sf"/>
</dbReference>
<reference evidence="2" key="1">
    <citation type="submission" date="2018-05" db="EMBL/GenBank/DDBJ databases">
        <authorList>
            <person name="Lanie J.A."/>
            <person name="Ng W.-L."/>
            <person name="Kazmierczak K.M."/>
            <person name="Andrzejewski T.M."/>
            <person name="Davidsen T.M."/>
            <person name="Wayne K.J."/>
            <person name="Tettelin H."/>
            <person name="Glass J.I."/>
            <person name="Rusch D."/>
            <person name="Podicherti R."/>
            <person name="Tsui H.-C.T."/>
            <person name="Winkler M.E."/>
        </authorList>
    </citation>
    <scope>NUCLEOTIDE SEQUENCE</scope>
</reference>
<sequence length="51" mass="5430">MGQKLLKSGIIVSNQITVGDNYEQIQLVLDQCISTGDVILMTGGLGPTHDD</sequence>
<gene>
    <name evidence="2" type="ORF">METZ01_LOCUS215622</name>
</gene>
<dbReference type="SUPFAM" id="SSF53218">
    <property type="entry name" value="Molybdenum cofactor biosynthesis proteins"/>
    <property type="match status" value="1"/>
</dbReference>
<dbReference type="InterPro" id="IPR001453">
    <property type="entry name" value="MoaB/Mog_dom"/>
</dbReference>
<organism evidence="2">
    <name type="scientific">marine metagenome</name>
    <dbReference type="NCBI Taxonomy" id="408172"/>
    <lineage>
        <taxon>unclassified sequences</taxon>
        <taxon>metagenomes</taxon>
        <taxon>ecological metagenomes</taxon>
    </lineage>
</organism>
<dbReference type="Pfam" id="PF00994">
    <property type="entry name" value="MoCF_biosynth"/>
    <property type="match status" value="1"/>
</dbReference>
<dbReference type="PANTHER" id="PTHR13939">
    <property type="entry name" value="NICOTINAMIDE-NUCLEOTIDE AMIDOHYDROLASE PNCC"/>
    <property type="match status" value="1"/>
</dbReference>
<evidence type="ECO:0000313" key="2">
    <source>
        <dbReference type="EMBL" id="SVB62768.1"/>
    </source>
</evidence>
<proteinExistence type="predicted"/>
<feature type="domain" description="MoaB/Mog" evidence="1">
    <location>
        <begin position="3"/>
        <end position="51"/>
    </location>
</feature>
<accession>A0A382FI43</accession>
<dbReference type="EMBL" id="UINC01050146">
    <property type="protein sequence ID" value="SVB62768.1"/>
    <property type="molecule type" value="Genomic_DNA"/>
</dbReference>
<name>A0A382FI43_9ZZZZ</name>
<feature type="non-terminal residue" evidence="2">
    <location>
        <position position="51"/>
    </location>
</feature>
<evidence type="ECO:0000259" key="1">
    <source>
        <dbReference type="Pfam" id="PF00994"/>
    </source>
</evidence>
<dbReference type="AlphaFoldDB" id="A0A382FI43"/>
<dbReference type="Gene3D" id="3.40.980.10">
    <property type="entry name" value="MoaB/Mog-like domain"/>
    <property type="match status" value="1"/>
</dbReference>
<protein>
    <recommendedName>
        <fullName evidence="1">MoaB/Mog domain-containing protein</fullName>
    </recommendedName>
</protein>
<dbReference type="PANTHER" id="PTHR13939:SF0">
    <property type="entry name" value="NMN AMIDOHYDROLASE-LIKE PROTEIN YFAY"/>
    <property type="match status" value="1"/>
</dbReference>